<dbReference type="PROSITE" id="PS50109">
    <property type="entry name" value="HIS_KIN"/>
    <property type="match status" value="1"/>
</dbReference>
<evidence type="ECO:0000313" key="5">
    <source>
        <dbReference type="EMBL" id="SDF96315.1"/>
    </source>
</evidence>
<dbReference type="Pfam" id="PF13185">
    <property type="entry name" value="GAF_2"/>
    <property type="match status" value="3"/>
</dbReference>
<evidence type="ECO:0000256" key="2">
    <source>
        <dbReference type="ARBA" id="ARBA00012438"/>
    </source>
</evidence>
<dbReference type="SMART" id="SM00387">
    <property type="entry name" value="HATPase_c"/>
    <property type="match status" value="1"/>
</dbReference>
<dbReference type="AlphaFoldDB" id="A0A1G7QCY8"/>
<evidence type="ECO:0000256" key="3">
    <source>
        <dbReference type="SAM" id="Phobius"/>
    </source>
</evidence>
<protein>
    <recommendedName>
        <fullName evidence="2">histidine kinase</fullName>
        <ecNumber evidence="2">2.7.13.3</ecNumber>
    </recommendedName>
</protein>
<feature type="transmembrane region" description="Helical" evidence="3">
    <location>
        <begin position="199"/>
        <end position="220"/>
    </location>
</feature>
<dbReference type="SUPFAM" id="SSF55781">
    <property type="entry name" value="GAF domain-like"/>
    <property type="match status" value="3"/>
</dbReference>
<dbReference type="PANTHER" id="PTHR45569:SF1">
    <property type="entry name" value="SENSOR PROTEIN KDPD"/>
    <property type="match status" value="1"/>
</dbReference>
<dbReference type="EMBL" id="FNAN01000014">
    <property type="protein sequence ID" value="SDF96315.1"/>
    <property type="molecule type" value="Genomic_DNA"/>
</dbReference>
<feature type="domain" description="Histidine kinase" evidence="4">
    <location>
        <begin position="908"/>
        <end position="1010"/>
    </location>
</feature>
<dbReference type="InterPro" id="IPR004358">
    <property type="entry name" value="Sig_transdc_His_kin-like_C"/>
</dbReference>
<feature type="transmembrane region" description="Helical" evidence="3">
    <location>
        <begin position="167"/>
        <end position="187"/>
    </location>
</feature>
<keyword evidence="3" id="KW-0472">Membrane</keyword>
<keyword evidence="3" id="KW-0812">Transmembrane</keyword>
<dbReference type="EC" id="2.7.13.3" evidence="2"/>
<evidence type="ECO:0000256" key="1">
    <source>
        <dbReference type="ARBA" id="ARBA00000085"/>
    </source>
</evidence>
<dbReference type="InterPro" id="IPR005467">
    <property type="entry name" value="His_kinase_dom"/>
</dbReference>
<accession>A0A1G7QCY8</accession>
<feature type="transmembrane region" description="Helical" evidence="3">
    <location>
        <begin position="136"/>
        <end position="155"/>
    </location>
</feature>
<dbReference type="Proteomes" id="UP000198748">
    <property type="component" value="Unassembled WGS sequence"/>
</dbReference>
<dbReference type="Pfam" id="PF02518">
    <property type="entry name" value="HATPase_c"/>
    <property type="match status" value="1"/>
</dbReference>
<dbReference type="PRINTS" id="PR00344">
    <property type="entry name" value="BCTRLSENSOR"/>
</dbReference>
<dbReference type="GO" id="GO:0000155">
    <property type="term" value="F:phosphorelay sensor kinase activity"/>
    <property type="evidence" value="ECO:0007669"/>
    <property type="project" value="TreeGrafter"/>
</dbReference>
<evidence type="ECO:0000313" key="6">
    <source>
        <dbReference type="Proteomes" id="UP000198748"/>
    </source>
</evidence>
<dbReference type="RefSeq" id="WP_090154741.1">
    <property type="nucleotide sequence ID" value="NZ_FNAN01000014.1"/>
</dbReference>
<proteinExistence type="predicted"/>
<dbReference type="InterPro" id="IPR003018">
    <property type="entry name" value="GAF"/>
</dbReference>
<dbReference type="Gene3D" id="3.30.450.40">
    <property type="match status" value="3"/>
</dbReference>
<dbReference type="InterPro" id="IPR003594">
    <property type="entry name" value="HATPase_dom"/>
</dbReference>
<dbReference type="InterPro" id="IPR052023">
    <property type="entry name" value="Histidine_kinase_KdpD"/>
</dbReference>
<dbReference type="SMART" id="SM00065">
    <property type="entry name" value="GAF"/>
    <property type="match status" value="3"/>
</dbReference>
<dbReference type="Gene3D" id="3.30.565.10">
    <property type="entry name" value="Histidine kinase-like ATPase, C-terminal domain"/>
    <property type="match status" value="1"/>
</dbReference>
<comment type="catalytic activity">
    <reaction evidence="1">
        <text>ATP + protein L-histidine = ADP + protein N-phospho-L-histidine.</text>
        <dbReference type="EC" id="2.7.13.3"/>
    </reaction>
</comment>
<feature type="transmembrane region" description="Helical" evidence="3">
    <location>
        <begin position="15"/>
        <end position="33"/>
    </location>
</feature>
<dbReference type="SUPFAM" id="SSF55874">
    <property type="entry name" value="ATPase domain of HSP90 chaperone/DNA topoisomerase II/histidine kinase"/>
    <property type="match status" value="1"/>
</dbReference>
<dbReference type="GO" id="GO:0005886">
    <property type="term" value="C:plasma membrane"/>
    <property type="evidence" value="ECO:0007669"/>
    <property type="project" value="TreeGrafter"/>
</dbReference>
<feature type="transmembrane region" description="Helical" evidence="3">
    <location>
        <begin position="45"/>
        <end position="65"/>
    </location>
</feature>
<name>A0A1G7QCY8_9BACT</name>
<evidence type="ECO:0000259" key="4">
    <source>
        <dbReference type="PROSITE" id="PS50109"/>
    </source>
</evidence>
<dbReference type="InterPro" id="IPR029016">
    <property type="entry name" value="GAF-like_dom_sf"/>
</dbReference>
<dbReference type="STRING" id="659014.SAMN04487996_1146"/>
<sequence length="1014" mass="114470">MHIVLSFKDLLFDPAFANFIISIQIPIVLCLILQSIQAYRMRIENFDKICLAWFVNFVYLFAIIYLRRFPLPDESKLIIRTVFDLTCVYIFFLAAKNYYPFFGSRPRLFALCLLISGILKVIPSTSNLVPFIHVRYIPVAVIDFSVLVALSVYFLQLSRKYLQRNFLFFSTLGYAAIQLLPLIQINILHEKPIPYIDNVGFFLGLLFKTGILITLSALLIKITSSIERSKHELRIKQSEKILQKLTFASKVFLIRNEYSSKENASYIIRNVLRECLDYLDEQLGYFAFFDAKKDTLKIEFASNSYRHLEGHEYSASQGITGNSVREKKQIVVDREIEKSDYMRFDNQDLDKNVKSAVAIPLLESGQVLGVFMFESEKENSFTDSNLNILNATVSQALVAISNVNLVKELEQNRNFLNDLKQIDRNMVDKSFRLSDILSIILRQSLDLVGGNIGFIALFDPKLNVLRIVETTELSTLNKIIDISDSISGLAVKTKDKVYIPDITKSSTDMQELFKDYLGDSMICELVVPLIVQGEVIGVVNTESDKPDMFSDSDIGNVQAYAGQASVAIHIAQLFEKQSSHLVREMEHRRRLEALAEIDLSILNANKGLSEILDLILSKGLSLLGKSFGAIMLAEQIDGKLSLVVKKSTNSDEDGKVIPGRSISALVLKMGKSLFLPDVERLDLAQVDDLIGSKAINLSKYSYYTPSWGKMRSELIVPLTLRGEVIGVINIESPEINDFTDDDRGLLTNLAMAAAIAIQNARLFEEIVAKNIALENSVDKDKIRMSDTLGKVIDHRIGNSIGLIRSIVKDNLLDDRFNSEYGQLNEKMRNELGKILTQAEKVLSHRDDLKTKISNLLFRESTEIDFMDIKKLIDDEEWQSSDKKYKVNVVGFENLKSIYANLDLLIDGVFFELIRNAIKSMPEGGSILVEGKRNGMTNVIHVVDRGCGIDKYHQRRVFEEGYTKWSNGMNGRGIGLYELKTIVKFYGGEVSVTGNGAKGGTTFRIEFPIDVKNLT</sequence>
<gene>
    <name evidence="5" type="ORF">SAMN04487996_1146</name>
</gene>
<dbReference type="InterPro" id="IPR036890">
    <property type="entry name" value="HATPase_C_sf"/>
</dbReference>
<feature type="transmembrane region" description="Helical" evidence="3">
    <location>
        <begin position="77"/>
        <end position="95"/>
    </location>
</feature>
<keyword evidence="6" id="KW-1185">Reference proteome</keyword>
<feature type="transmembrane region" description="Helical" evidence="3">
    <location>
        <begin position="107"/>
        <end position="124"/>
    </location>
</feature>
<reference evidence="6" key="1">
    <citation type="submission" date="2016-10" db="EMBL/GenBank/DDBJ databases">
        <authorList>
            <person name="Varghese N."/>
            <person name="Submissions S."/>
        </authorList>
    </citation>
    <scope>NUCLEOTIDE SEQUENCE [LARGE SCALE GENOMIC DNA]</scope>
    <source>
        <strain evidence="6">DSM 25329</strain>
    </source>
</reference>
<keyword evidence="3" id="KW-1133">Transmembrane helix</keyword>
<dbReference type="PANTHER" id="PTHR45569">
    <property type="entry name" value="SENSOR PROTEIN KDPD"/>
    <property type="match status" value="1"/>
</dbReference>
<dbReference type="OrthoDB" id="9796252at2"/>
<organism evidence="5 6">
    <name type="scientific">Dyadobacter soli</name>
    <dbReference type="NCBI Taxonomy" id="659014"/>
    <lineage>
        <taxon>Bacteria</taxon>
        <taxon>Pseudomonadati</taxon>
        <taxon>Bacteroidota</taxon>
        <taxon>Cytophagia</taxon>
        <taxon>Cytophagales</taxon>
        <taxon>Spirosomataceae</taxon>
        <taxon>Dyadobacter</taxon>
    </lineage>
</organism>